<sequence length="62" mass="7487">MHMYLDMKRSMFEMFFNIPHSKTNKFSVMCSHERICFENLMEEKAILSTIQAKQSIWILIVK</sequence>
<dbReference type="Proteomes" id="UP000276133">
    <property type="component" value="Unassembled WGS sequence"/>
</dbReference>
<keyword evidence="2" id="KW-1185">Reference proteome</keyword>
<protein>
    <submittedName>
        <fullName evidence="1">Uncharacterized protein</fullName>
    </submittedName>
</protein>
<proteinExistence type="predicted"/>
<dbReference type="EMBL" id="REGN01005925">
    <property type="protein sequence ID" value="RNA11564.1"/>
    <property type="molecule type" value="Genomic_DNA"/>
</dbReference>
<gene>
    <name evidence="1" type="ORF">BpHYR1_045175</name>
</gene>
<reference evidence="1 2" key="1">
    <citation type="journal article" date="2018" name="Sci. Rep.">
        <title>Genomic signatures of local adaptation to the degree of environmental predictability in rotifers.</title>
        <authorList>
            <person name="Franch-Gras L."/>
            <person name="Hahn C."/>
            <person name="Garcia-Roger E.M."/>
            <person name="Carmona M.J."/>
            <person name="Serra M."/>
            <person name="Gomez A."/>
        </authorList>
    </citation>
    <scope>NUCLEOTIDE SEQUENCE [LARGE SCALE GENOMIC DNA]</scope>
    <source>
        <strain evidence="1">HYR1</strain>
    </source>
</reference>
<evidence type="ECO:0000313" key="1">
    <source>
        <dbReference type="EMBL" id="RNA11564.1"/>
    </source>
</evidence>
<comment type="caution">
    <text evidence="1">The sequence shown here is derived from an EMBL/GenBank/DDBJ whole genome shotgun (WGS) entry which is preliminary data.</text>
</comment>
<accession>A0A3M7QKB5</accession>
<dbReference type="AlphaFoldDB" id="A0A3M7QKB5"/>
<name>A0A3M7QKB5_BRAPC</name>
<evidence type="ECO:0000313" key="2">
    <source>
        <dbReference type="Proteomes" id="UP000276133"/>
    </source>
</evidence>
<organism evidence="1 2">
    <name type="scientific">Brachionus plicatilis</name>
    <name type="common">Marine rotifer</name>
    <name type="synonym">Brachionus muelleri</name>
    <dbReference type="NCBI Taxonomy" id="10195"/>
    <lineage>
        <taxon>Eukaryota</taxon>
        <taxon>Metazoa</taxon>
        <taxon>Spiralia</taxon>
        <taxon>Gnathifera</taxon>
        <taxon>Rotifera</taxon>
        <taxon>Eurotatoria</taxon>
        <taxon>Monogononta</taxon>
        <taxon>Pseudotrocha</taxon>
        <taxon>Ploima</taxon>
        <taxon>Brachionidae</taxon>
        <taxon>Brachionus</taxon>
    </lineage>
</organism>